<feature type="domain" description="SAC" evidence="8">
    <location>
        <begin position="90"/>
        <end position="467"/>
    </location>
</feature>
<evidence type="ECO:0000313" key="10">
    <source>
        <dbReference type="Proteomes" id="UP001651158"/>
    </source>
</evidence>
<comment type="catalytic activity">
    <reaction evidence="2">
        <text>a 1,2-diacyl-sn-glycero-3-phospho-(1D-myo-inositol-3-phosphate) + H2O = a 1,2-diacyl-sn-glycero-3-phospho-(1D-myo-inositol) + phosphate</text>
        <dbReference type="Rhea" id="RHEA:12316"/>
        <dbReference type="ChEBI" id="CHEBI:15377"/>
        <dbReference type="ChEBI" id="CHEBI:43474"/>
        <dbReference type="ChEBI" id="CHEBI:57880"/>
        <dbReference type="ChEBI" id="CHEBI:58088"/>
        <dbReference type="EC" id="3.1.3.64"/>
    </reaction>
    <physiologicalReaction direction="left-to-right" evidence="2">
        <dbReference type="Rhea" id="RHEA:12317"/>
    </physiologicalReaction>
</comment>
<accession>A0ABR4QBE8</accession>
<evidence type="ECO:0000256" key="5">
    <source>
        <dbReference type="ARBA" id="ARBA00041396"/>
    </source>
</evidence>
<dbReference type="PANTHER" id="PTHR45662">
    <property type="entry name" value="PHOSPHATIDYLINOSITIDE PHOSPHATASE SAC1"/>
    <property type="match status" value="1"/>
</dbReference>
<evidence type="ECO:0000256" key="7">
    <source>
        <dbReference type="SAM" id="Phobius"/>
    </source>
</evidence>
<comment type="caution">
    <text evidence="9">The sequence shown here is derived from an EMBL/GenBank/DDBJ whole genome shotgun (WGS) entry which is preliminary data.</text>
</comment>
<keyword evidence="7" id="KW-0812">Transmembrane</keyword>
<keyword evidence="10" id="KW-1185">Reference proteome</keyword>
<dbReference type="EC" id="3.1.3.64" evidence="1"/>
<protein>
    <recommendedName>
        <fullName evidence="4">Phosphatidylinositol-3-phosphatase SAC1</fullName>
        <ecNumber evidence="1">3.1.3.64</ecNumber>
    </recommendedName>
    <alternativeName>
        <fullName evidence="6">Phosphatidylinositol-4-phosphate phosphatase</fullName>
    </alternativeName>
    <alternativeName>
        <fullName evidence="5">Suppressor of actin mutations 1-like protein</fullName>
    </alternativeName>
</protein>
<dbReference type="PANTHER" id="PTHR45662:SF2">
    <property type="entry name" value="PHOSPHATIDYLINOSITOL-3-PHOSPHATASE SAC1"/>
    <property type="match status" value="1"/>
</dbReference>
<proteinExistence type="predicted"/>
<evidence type="ECO:0000256" key="4">
    <source>
        <dbReference type="ARBA" id="ARBA00040795"/>
    </source>
</evidence>
<dbReference type="Pfam" id="PF02383">
    <property type="entry name" value="Syja_N"/>
    <property type="match status" value="1"/>
</dbReference>
<evidence type="ECO:0000256" key="2">
    <source>
        <dbReference type="ARBA" id="ARBA00036631"/>
    </source>
</evidence>
<feature type="transmembrane region" description="Helical" evidence="7">
    <location>
        <begin position="544"/>
        <end position="565"/>
    </location>
</feature>
<dbReference type="InterPro" id="IPR002013">
    <property type="entry name" value="SAC_dom"/>
</dbReference>
<evidence type="ECO:0000256" key="3">
    <source>
        <dbReference type="ARBA" id="ARBA00036807"/>
    </source>
</evidence>
<feature type="transmembrane region" description="Helical" evidence="7">
    <location>
        <begin position="571"/>
        <end position="589"/>
    </location>
</feature>
<dbReference type="Proteomes" id="UP001651158">
    <property type="component" value="Unassembled WGS sequence"/>
</dbReference>
<dbReference type="EMBL" id="JAKROA010000005">
    <property type="protein sequence ID" value="KAL5107073.1"/>
    <property type="molecule type" value="Genomic_DNA"/>
</dbReference>
<dbReference type="PROSITE" id="PS50275">
    <property type="entry name" value="SAC"/>
    <property type="match status" value="1"/>
</dbReference>
<keyword evidence="7" id="KW-1133">Transmembrane helix</keyword>
<comment type="catalytic activity">
    <reaction evidence="3">
        <text>a 1,2-diacyl-sn-glycero-3-phospho-(1D-myo-inositol 4-phosphate) + H2O = a 1,2-diacyl-sn-glycero-3-phospho-(1D-myo-inositol) + phosphate</text>
        <dbReference type="Rhea" id="RHEA:55652"/>
        <dbReference type="ChEBI" id="CHEBI:15377"/>
        <dbReference type="ChEBI" id="CHEBI:43474"/>
        <dbReference type="ChEBI" id="CHEBI:57880"/>
        <dbReference type="ChEBI" id="CHEBI:58178"/>
    </reaction>
    <physiologicalReaction direction="left-to-right" evidence="3">
        <dbReference type="Rhea" id="RHEA:55653"/>
    </physiologicalReaction>
</comment>
<keyword evidence="7" id="KW-0472">Membrane</keyword>
<evidence type="ECO:0000313" key="9">
    <source>
        <dbReference type="EMBL" id="KAL5107073.1"/>
    </source>
</evidence>
<organism evidence="9 10">
    <name type="scientific">Taenia crassiceps</name>
    <dbReference type="NCBI Taxonomy" id="6207"/>
    <lineage>
        <taxon>Eukaryota</taxon>
        <taxon>Metazoa</taxon>
        <taxon>Spiralia</taxon>
        <taxon>Lophotrochozoa</taxon>
        <taxon>Platyhelminthes</taxon>
        <taxon>Cestoda</taxon>
        <taxon>Eucestoda</taxon>
        <taxon>Cyclophyllidea</taxon>
        <taxon>Taeniidae</taxon>
        <taxon>Taenia</taxon>
    </lineage>
</organism>
<gene>
    <name evidence="9" type="ORF">TcWFU_008503</name>
</gene>
<evidence type="ECO:0000259" key="8">
    <source>
        <dbReference type="PROSITE" id="PS50275"/>
    </source>
</evidence>
<name>A0ABR4QBE8_9CEST</name>
<evidence type="ECO:0000256" key="6">
    <source>
        <dbReference type="ARBA" id="ARBA00041911"/>
    </source>
</evidence>
<evidence type="ECO:0000256" key="1">
    <source>
        <dbReference type="ARBA" id="ARBA00013038"/>
    </source>
</evidence>
<reference evidence="9 10" key="1">
    <citation type="journal article" date="2022" name="Front. Cell. Infect. Microbiol.">
        <title>The Genomes of Two Strains of Taenia crassiceps the Animal Model for the Study of Human Cysticercosis.</title>
        <authorList>
            <person name="Bobes R.J."/>
            <person name="Estrada K."/>
            <person name="Rios-Valencia D.G."/>
            <person name="Calderon-Gallegos A."/>
            <person name="de la Torre P."/>
            <person name="Carrero J.C."/>
            <person name="Sanchez-Flores A."/>
            <person name="Laclette J.P."/>
        </authorList>
    </citation>
    <scope>NUCLEOTIDE SEQUENCE [LARGE SCALE GENOMIC DNA]</scope>
    <source>
        <strain evidence="9">WFUcys</strain>
    </source>
</reference>
<sequence>MDSPRSYDLFTGPDQYVLYNAISAKERPIVIDRVTKTVSISGVMPRPMKVYGILGTMHLLSGRFLLTVDGCELVGNLFGHQIFQVTSASLHPFAKSMSHLSAAEMEAETAYQRLTELGPEYRNMSIFERADKHFLWNNVQLEDWSRVLQSAGENSGLPVNVSDFLTPVILGFVGILKASNSPESVGRVASYAVISRRATKRAGTRYFARGLDSNAYTANFVETEQLVYLPPNRICSFVQIRGSVPLYWSQHPTLEYKPGIKLGRNELAGSLSNSEYEPQSLADVEPAQREIIQHHFHDICYLRYGKVIAVNLLDQTGMERPLCRMYTLASLAVDPEKLRYEAFDFHRECRGLRWNRVHAFVDRLEPELAAVGQLRLSAPSGRESLQDATVLTRQNGVFRINCIDCLDRTNVLQSVLAQRALVAALHDAGIPTATASVGEVELWPGFKSAFRELWADHADMISLQYSGTPALKTDFTRTGKRTFKGMLMDGCNSLVRYFLNNFADGFRQDAFNLFLGHYEVFHPATGRAQLPLPACRRQSIQRRFLPFFLAFSISMSVLCLLFPSVNLAHRLTYFIFWGLASAFSVTNILSRGREFVNKPLFPME</sequence>